<keyword evidence="1" id="KW-0732">Signal</keyword>
<evidence type="ECO:0000313" key="3">
    <source>
        <dbReference type="Proteomes" id="UP000054359"/>
    </source>
</evidence>
<evidence type="ECO:0000256" key="1">
    <source>
        <dbReference type="SAM" id="SignalP"/>
    </source>
</evidence>
<organism evidence="2 3">
    <name type="scientific">Stegodyphus mimosarum</name>
    <name type="common">African social velvet spider</name>
    <dbReference type="NCBI Taxonomy" id="407821"/>
    <lineage>
        <taxon>Eukaryota</taxon>
        <taxon>Metazoa</taxon>
        <taxon>Ecdysozoa</taxon>
        <taxon>Arthropoda</taxon>
        <taxon>Chelicerata</taxon>
        <taxon>Arachnida</taxon>
        <taxon>Araneae</taxon>
        <taxon>Araneomorphae</taxon>
        <taxon>Entelegynae</taxon>
        <taxon>Eresoidea</taxon>
        <taxon>Eresidae</taxon>
        <taxon>Stegodyphus</taxon>
    </lineage>
</organism>
<dbReference type="PANTHER" id="PTHR23252:SF43">
    <property type="entry name" value="INTIMAL THICKNESS RELATED RECEPTOR IRP DOMAIN-CONTAINING PROTEIN"/>
    <property type="match status" value="1"/>
</dbReference>
<dbReference type="OMA" id="NTLAWHR"/>
<dbReference type="EMBL" id="KK120198">
    <property type="protein sequence ID" value="KFM77747.1"/>
    <property type="molecule type" value="Genomic_DNA"/>
</dbReference>
<name>A0A087UK58_STEMI</name>
<keyword evidence="3" id="KW-1185">Reference proteome</keyword>
<protein>
    <submittedName>
        <fullName evidence="2">Uncharacterized protein</fullName>
    </submittedName>
</protein>
<reference evidence="2 3" key="1">
    <citation type="submission" date="2013-11" db="EMBL/GenBank/DDBJ databases">
        <title>Genome sequencing of Stegodyphus mimosarum.</title>
        <authorList>
            <person name="Bechsgaard J."/>
        </authorList>
    </citation>
    <scope>NUCLEOTIDE SEQUENCE [LARGE SCALE GENOMIC DNA]</scope>
</reference>
<dbReference type="PANTHER" id="PTHR23252">
    <property type="entry name" value="INTIMAL THICKNESS RECEPTOR-RELATED"/>
    <property type="match status" value="1"/>
</dbReference>
<sequence length="209" mass="24528">MMTMLKYFLSCLFLSFFCNCDCLHLTGNWNTGQFFKFLAKFGFQKTDNHDHINTLGFIYGNITSQGYDASVKHKATFVVVDRQNFLDFYRQRVKYDFNRNEVCKAMFEKIDTVSYDRNCKQNGTEDFLRRVPCPINELCEDEDSPERVVNGYQFTYAVQDNNQARFWYISLVACYREGADNNCTWKESSAENLNIDYDIWLANGNPYGP</sequence>
<dbReference type="Proteomes" id="UP000054359">
    <property type="component" value="Unassembled WGS sequence"/>
</dbReference>
<dbReference type="InterPro" id="IPR047831">
    <property type="entry name" value="GPR180/TMEM145"/>
</dbReference>
<gene>
    <name evidence="2" type="ORF">X975_04533</name>
</gene>
<feature type="non-terminal residue" evidence="2">
    <location>
        <position position="209"/>
    </location>
</feature>
<accession>A0A087UK58</accession>
<feature type="chain" id="PRO_5001830638" evidence="1">
    <location>
        <begin position="23"/>
        <end position="209"/>
    </location>
</feature>
<proteinExistence type="predicted"/>
<evidence type="ECO:0000313" key="2">
    <source>
        <dbReference type="EMBL" id="KFM77747.1"/>
    </source>
</evidence>
<feature type="signal peptide" evidence="1">
    <location>
        <begin position="1"/>
        <end position="22"/>
    </location>
</feature>
<dbReference type="OrthoDB" id="45670at2759"/>
<dbReference type="AlphaFoldDB" id="A0A087UK58"/>